<keyword evidence="2" id="KW-0732">Signal</keyword>
<feature type="signal peptide" evidence="2">
    <location>
        <begin position="1"/>
        <end position="18"/>
    </location>
</feature>
<accession>A0A8J8T1S5</accession>
<evidence type="ECO:0000313" key="3">
    <source>
        <dbReference type="EMBL" id="TNV79082.1"/>
    </source>
</evidence>
<feature type="chain" id="PRO_5035285289" evidence="2">
    <location>
        <begin position="19"/>
        <end position="200"/>
    </location>
</feature>
<name>A0A8J8T1S5_HALGN</name>
<evidence type="ECO:0000313" key="4">
    <source>
        <dbReference type="Proteomes" id="UP000785679"/>
    </source>
</evidence>
<dbReference type="EMBL" id="RRYP01009414">
    <property type="protein sequence ID" value="TNV79082.1"/>
    <property type="molecule type" value="Genomic_DNA"/>
</dbReference>
<keyword evidence="4" id="KW-1185">Reference proteome</keyword>
<sequence length="200" mass="23088">MYLFKLILIVIIFQMSQDNNKKPDQQSTTNAATDALNQVLSPQTQSEFKSLGHALWDMVVDAPKDQEDYKIKFRNVTGVAHRMLTRALPQFTAEQLEPIHALTYVPHKLLTYRDNILRDCTFEQRYRYVQLFSVGAFFFRGWVQGPTCFFATIGLGAYYFAPELYSPFFRQGINPQVIKQEDKKSTDDNNSTSHTSPKTE</sequence>
<dbReference type="AlphaFoldDB" id="A0A8J8T1S5"/>
<evidence type="ECO:0000256" key="2">
    <source>
        <dbReference type="SAM" id="SignalP"/>
    </source>
</evidence>
<organism evidence="3 4">
    <name type="scientific">Halteria grandinella</name>
    <dbReference type="NCBI Taxonomy" id="5974"/>
    <lineage>
        <taxon>Eukaryota</taxon>
        <taxon>Sar</taxon>
        <taxon>Alveolata</taxon>
        <taxon>Ciliophora</taxon>
        <taxon>Intramacronucleata</taxon>
        <taxon>Spirotrichea</taxon>
        <taxon>Stichotrichia</taxon>
        <taxon>Sporadotrichida</taxon>
        <taxon>Halteriidae</taxon>
        <taxon>Halteria</taxon>
    </lineage>
</organism>
<reference evidence="3" key="1">
    <citation type="submission" date="2019-06" db="EMBL/GenBank/DDBJ databases">
        <authorList>
            <person name="Zheng W."/>
        </authorList>
    </citation>
    <scope>NUCLEOTIDE SEQUENCE</scope>
    <source>
        <strain evidence="3">QDHG01</strain>
    </source>
</reference>
<evidence type="ECO:0000256" key="1">
    <source>
        <dbReference type="SAM" id="MobiDB-lite"/>
    </source>
</evidence>
<dbReference type="Proteomes" id="UP000785679">
    <property type="component" value="Unassembled WGS sequence"/>
</dbReference>
<feature type="compositionally biased region" description="Low complexity" evidence="1">
    <location>
        <begin position="188"/>
        <end position="200"/>
    </location>
</feature>
<feature type="region of interest" description="Disordered" evidence="1">
    <location>
        <begin position="179"/>
        <end position="200"/>
    </location>
</feature>
<comment type="caution">
    <text evidence="3">The sequence shown here is derived from an EMBL/GenBank/DDBJ whole genome shotgun (WGS) entry which is preliminary data.</text>
</comment>
<proteinExistence type="predicted"/>
<protein>
    <submittedName>
        <fullName evidence="3">Uncharacterized protein</fullName>
    </submittedName>
</protein>
<gene>
    <name evidence="3" type="ORF">FGO68_gene8575</name>
</gene>